<comment type="caution">
    <text evidence="1">The sequence shown here is derived from an EMBL/GenBank/DDBJ whole genome shotgun (WGS) entry which is preliminary data.</text>
</comment>
<proteinExistence type="predicted"/>
<dbReference type="EMBL" id="CAJVQA010000950">
    <property type="protein sequence ID" value="CAG8496910.1"/>
    <property type="molecule type" value="Genomic_DNA"/>
</dbReference>
<organism evidence="1 2">
    <name type="scientific">Cetraspora pellucida</name>
    <dbReference type="NCBI Taxonomy" id="1433469"/>
    <lineage>
        <taxon>Eukaryota</taxon>
        <taxon>Fungi</taxon>
        <taxon>Fungi incertae sedis</taxon>
        <taxon>Mucoromycota</taxon>
        <taxon>Glomeromycotina</taxon>
        <taxon>Glomeromycetes</taxon>
        <taxon>Diversisporales</taxon>
        <taxon>Gigasporaceae</taxon>
        <taxon>Cetraspora</taxon>
    </lineage>
</organism>
<dbReference type="Proteomes" id="UP000789759">
    <property type="component" value="Unassembled WGS sequence"/>
</dbReference>
<dbReference type="AlphaFoldDB" id="A0A9N8ZIN0"/>
<evidence type="ECO:0000313" key="2">
    <source>
        <dbReference type="Proteomes" id="UP000789759"/>
    </source>
</evidence>
<gene>
    <name evidence="1" type="ORF">CPELLU_LOCUS2259</name>
</gene>
<evidence type="ECO:0000313" key="1">
    <source>
        <dbReference type="EMBL" id="CAG8496910.1"/>
    </source>
</evidence>
<reference evidence="1" key="1">
    <citation type="submission" date="2021-06" db="EMBL/GenBank/DDBJ databases">
        <authorList>
            <person name="Kallberg Y."/>
            <person name="Tangrot J."/>
            <person name="Rosling A."/>
        </authorList>
    </citation>
    <scope>NUCLEOTIDE SEQUENCE</scope>
    <source>
        <strain evidence="1">FL966</strain>
    </source>
</reference>
<protein>
    <submittedName>
        <fullName evidence="1">22850_t:CDS:1</fullName>
    </submittedName>
</protein>
<accession>A0A9N8ZIN0</accession>
<sequence>MVSKNLSNHNSLQIEIVDDDREKSSKNESTKTYHILVNKYTK</sequence>
<keyword evidence="2" id="KW-1185">Reference proteome</keyword>
<name>A0A9N8ZIN0_9GLOM</name>